<dbReference type="InterPro" id="IPR051619">
    <property type="entry name" value="TypeII_TA_RNase_PINc/VapC"/>
</dbReference>
<keyword evidence="1" id="KW-0460">Magnesium</keyword>
<organism evidence="3">
    <name type="scientific">Chlorobium phaeobacteroides (strain BS1)</name>
    <dbReference type="NCBI Taxonomy" id="331678"/>
    <lineage>
        <taxon>Bacteria</taxon>
        <taxon>Pseudomonadati</taxon>
        <taxon>Chlorobiota</taxon>
        <taxon>Chlorobiia</taxon>
        <taxon>Chlorobiales</taxon>
        <taxon>Chlorobiaceae</taxon>
        <taxon>Chlorobium/Pelodictyon group</taxon>
        <taxon>Chlorobium</taxon>
    </lineage>
</organism>
<name>B3EMD4_CHLPB</name>
<protein>
    <submittedName>
        <fullName evidence="3">PilT protein domain protein</fullName>
    </submittedName>
</protein>
<evidence type="ECO:0000313" key="3">
    <source>
        <dbReference type="EMBL" id="ACE04873.1"/>
    </source>
</evidence>
<dbReference type="AlphaFoldDB" id="B3EMD4"/>
<dbReference type="OrthoDB" id="360814at2"/>
<accession>B3EMD4</accession>
<dbReference type="SUPFAM" id="SSF88723">
    <property type="entry name" value="PIN domain-like"/>
    <property type="match status" value="1"/>
</dbReference>
<reference evidence="3" key="1">
    <citation type="submission" date="2008-06" db="EMBL/GenBank/DDBJ databases">
        <title>Complete sequence of Chlorobium phaeobacteroides BS1.</title>
        <authorList>
            <consortium name="US DOE Joint Genome Institute"/>
            <person name="Lucas S."/>
            <person name="Copeland A."/>
            <person name="Lapidus A."/>
            <person name="Glavina del Rio T."/>
            <person name="Dalin E."/>
            <person name="Tice H."/>
            <person name="Bruce D."/>
            <person name="Goodwin L."/>
            <person name="Pitluck S."/>
            <person name="Schmutz J."/>
            <person name="Larimer F."/>
            <person name="Land M."/>
            <person name="Hauser L."/>
            <person name="Kyrpides N."/>
            <person name="Ovchinnikova G."/>
            <person name="Li T."/>
            <person name="Liu Z."/>
            <person name="Zhao F."/>
            <person name="Overmann J."/>
            <person name="Bryant D.A."/>
            <person name="Richardson P."/>
        </authorList>
    </citation>
    <scope>NUCLEOTIDE SEQUENCE [LARGE SCALE GENOMIC DNA]</scope>
    <source>
        <strain evidence="3">BS1</strain>
    </source>
</reference>
<dbReference type="PANTHER" id="PTHR35901">
    <property type="entry name" value="RIBONUCLEASE VAPC3"/>
    <property type="match status" value="1"/>
</dbReference>
<proteinExistence type="predicted"/>
<dbReference type="KEGG" id="cpb:Cphamn1_1961"/>
<dbReference type="InterPro" id="IPR029060">
    <property type="entry name" value="PIN-like_dom_sf"/>
</dbReference>
<dbReference type="InterPro" id="IPR044153">
    <property type="entry name" value="PIN_Pae0151-like"/>
</dbReference>
<evidence type="ECO:0000256" key="1">
    <source>
        <dbReference type="ARBA" id="ARBA00022842"/>
    </source>
</evidence>
<gene>
    <name evidence="3" type="ordered locus">Cphamn1_1961</name>
</gene>
<dbReference type="Gene3D" id="3.40.50.1010">
    <property type="entry name" value="5'-nuclease"/>
    <property type="match status" value="1"/>
</dbReference>
<sequence>MIAVLDASAAVEIVLRRAQANRFAAIVKNADMVLSPLLFISEVSNVFWKYHRITGYSITESENNIEQALALPDNYVSESELYREAFRLGCKHDHPIYDAVYLVLARRNSAQLLTLDKRLEALAKKIGIDLA</sequence>
<dbReference type="STRING" id="331678.Cphamn1_1961"/>
<dbReference type="EMBL" id="CP001101">
    <property type="protein sequence ID" value="ACE04873.1"/>
    <property type="molecule type" value="Genomic_DNA"/>
</dbReference>
<evidence type="ECO:0000259" key="2">
    <source>
        <dbReference type="Pfam" id="PF01850"/>
    </source>
</evidence>
<dbReference type="InterPro" id="IPR002716">
    <property type="entry name" value="PIN_dom"/>
</dbReference>
<dbReference type="Pfam" id="PF01850">
    <property type="entry name" value="PIN"/>
    <property type="match status" value="1"/>
</dbReference>
<dbReference type="eggNOG" id="COG4113">
    <property type="taxonomic scope" value="Bacteria"/>
</dbReference>
<feature type="domain" description="PIN" evidence="2">
    <location>
        <begin position="4"/>
        <end position="124"/>
    </location>
</feature>
<dbReference type="HOGENOM" id="CLU_121774_3_0_10"/>
<dbReference type="PANTHER" id="PTHR35901:SF1">
    <property type="entry name" value="EXONUCLEASE VAPC9"/>
    <property type="match status" value="1"/>
</dbReference>
<dbReference type="CDD" id="cd09873">
    <property type="entry name" value="PIN_Pae0151-like"/>
    <property type="match status" value="1"/>
</dbReference>